<accession>A0A4Y8ZTA9</accession>
<organism evidence="1 2">
    <name type="scientific">Sphingomonas parva</name>
    <dbReference type="NCBI Taxonomy" id="2555898"/>
    <lineage>
        <taxon>Bacteria</taxon>
        <taxon>Pseudomonadati</taxon>
        <taxon>Pseudomonadota</taxon>
        <taxon>Alphaproteobacteria</taxon>
        <taxon>Sphingomonadales</taxon>
        <taxon>Sphingomonadaceae</taxon>
        <taxon>Sphingomonas</taxon>
    </lineage>
</organism>
<protein>
    <submittedName>
        <fullName evidence="1">Uncharacterized protein</fullName>
    </submittedName>
</protein>
<dbReference type="EMBL" id="SPDV01000027">
    <property type="protein sequence ID" value="TFI57696.1"/>
    <property type="molecule type" value="Genomic_DNA"/>
</dbReference>
<name>A0A4Y8ZTA9_9SPHN</name>
<keyword evidence="2" id="KW-1185">Reference proteome</keyword>
<dbReference type="RefSeq" id="WP_135087719.1">
    <property type="nucleotide sequence ID" value="NZ_SPDV01000027.1"/>
</dbReference>
<proteinExistence type="predicted"/>
<evidence type="ECO:0000313" key="2">
    <source>
        <dbReference type="Proteomes" id="UP000298213"/>
    </source>
</evidence>
<comment type="caution">
    <text evidence="1">The sequence shown here is derived from an EMBL/GenBank/DDBJ whole genome shotgun (WGS) entry which is preliminary data.</text>
</comment>
<dbReference type="Proteomes" id="UP000298213">
    <property type="component" value="Unassembled WGS sequence"/>
</dbReference>
<sequence length="95" mass="9872">MKPIAPVSNVDMGLSRQTRLAQIEAAQQVAAVAATQEPAPPEAVSVLRDLAVARFTLLASGPEQESAAAAVAAYNRATRVLNVVAESGPILPQLR</sequence>
<gene>
    <name evidence="1" type="ORF">E2493_13690</name>
</gene>
<reference evidence="1 2" key="1">
    <citation type="submission" date="2019-03" db="EMBL/GenBank/DDBJ databases">
        <title>Genome sequence of Sphingomonas sp. 17J27-24.</title>
        <authorList>
            <person name="Kim M."/>
            <person name="Maeng S."/>
            <person name="Sathiyaraj S."/>
        </authorList>
    </citation>
    <scope>NUCLEOTIDE SEQUENCE [LARGE SCALE GENOMIC DNA]</scope>
    <source>
        <strain evidence="1 2">17J27-24</strain>
    </source>
</reference>
<evidence type="ECO:0000313" key="1">
    <source>
        <dbReference type="EMBL" id="TFI57696.1"/>
    </source>
</evidence>
<dbReference type="AlphaFoldDB" id="A0A4Y8ZTA9"/>